<feature type="region of interest" description="Disordered" evidence="1">
    <location>
        <begin position="1"/>
        <end position="20"/>
    </location>
</feature>
<sequence>MTTEKSKYTGPPASVPAPSFIAMEEPGLGDVGNDEKEKLQLPVIALDVPLLDPKNPRPGQAEVVVNVMRLAEEKYGWAAVHPEARSTFDLMEDVLDDEEDGDEEEDEEVMIVDEKGNALKKKDDGGDKKKKKVPPKVNRKVGKYDFEDPFIDDAELQWEEEITTTKEGFFVYWGPWSMSDSPRKKAVLRARNRGFRWRCILINGLRGPAMARIDGIVMVRILKITGLYLVTQFIVRKDNVWASDVFLDFVDFGQRWIRQIMS</sequence>
<protein>
    <recommendedName>
        <fullName evidence="2">Hpc2-related domain-containing protein</fullName>
    </recommendedName>
</protein>
<name>A0A8H7GY03_9ASCO</name>
<dbReference type="AlphaFoldDB" id="A0A8H7GY03"/>
<evidence type="ECO:0000259" key="2">
    <source>
        <dbReference type="Pfam" id="PF08729"/>
    </source>
</evidence>
<accession>A0A8H7GY03</accession>
<feature type="region of interest" description="Disordered" evidence="1">
    <location>
        <begin position="114"/>
        <end position="135"/>
    </location>
</feature>
<gene>
    <name evidence="3" type="ORF">HF325_000264</name>
</gene>
<dbReference type="OrthoDB" id="5576775at2759"/>
<evidence type="ECO:0000313" key="3">
    <source>
        <dbReference type="EMBL" id="KAF8004807.1"/>
    </source>
</evidence>
<organism evidence="3 4">
    <name type="scientific">Metschnikowia pulcherrima</name>
    <dbReference type="NCBI Taxonomy" id="27326"/>
    <lineage>
        <taxon>Eukaryota</taxon>
        <taxon>Fungi</taxon>
        <taxon>Dikarya</taxon>
        <taxon>Ascomycota</taxon>
        <taxon>Saccharomycotina</taxon>
        <taxon>Pichiomycetes</taxon>
        <taxon>Metschnikowiaceae</taxon>
        <taxon>Metschnikowia</taxon>
    </lineage>
</organism>
<comment type="caution">
    <text evidence="3">The sequence shown here is derived from an EMBL/GenBank/DDBJ whole genome shotgun (WGS) entry which is preliminary data.</text>
</comment>
<feature type="domain" description="Hpc2-related" evidence="2">
    <location>
        <begin position="143"/>
        <end position="174"/>
    </location>
</feature>
<dbReference type="Pfam" id="PF08729">
    <property type="entry name" value="HUN"/>
    <property type="match status" value="1"/>
</dbReference>
<dbReference type="InterPro" id="IPR014840">
    <property type="entry name" value="HRD"/>
</dbReference>
<dbReference type="Proteomes" id="UP000649328">
    <property type="component" value="Unassembled WGS sequence"/>
</dbReference>
<proteinExistence type="predicted"/>
<evidence type="ECO:0000313" key="4">
    <source>
        <dbReference type="Proteomes" id="UP000649328"/>
    </source>
</evidence>
<keyword evidence="4" id="KW-1185">Reference proteome</keyword>
<dbReference type="EMBL" id="JACBPP010000001">
    <property type="protein sequence ID" value="KAF8004807.1"/>
    <property type="molecule type" value="Genomic_DNA"/>
</dbReference>
<reference evidence="3" key="1">
    <citation type="submission" date="2020-10" db="EMBL/GenBank/DDBJ databases">
        <title>The Whole-Genome Sequence of Metschnikowia persimmonesis, a Novel Endophytic Yeast Species Isolated from Medicinal Plant Diospyros kaki Thumb.</title>
        <authorList>
            <person name="Rahmat E."/>
            <person name="Kang Y."/>
        </authorList>
    </citation>
    <scope>NUCLEOTIDE SEQUENCE</scope>
    <source>
        <strain evidence="3">KIOM G15050</strain>
    </source>
</reference>
<feature type="compositionally biased region" description="Basic and acidic residues" evidence="1">
    <location>
        <begin position="114"/>
        <end position="127"/>
    </location>
</feature>
<evidence type="ECO:0000256" key="1">
    <source>
        <dbReference type="SAM" id="MobiDB-lite"/>
    </source>
</evidence>